<dbReference type="HAMAP" id="MF_00422">
    <property type="entry name" value="SecE"/>
    <property type="match status" value="1"/>
</dbReference>
<dbReference type="EMBL" id="JADKPV010000002">
    <property type="protein sequence ID" value="MBF4500949.1"/>
    <property type="molecule type" value="Genomic_DNA"/>
</dbReference>
<evidence type="ECO:0000256" key="1">
    <source>
        <dbReference type="ARBA" id="ARBA00004370"/>
    </source>
</evidence>
<comment type="function">
    <text evidence="9">Essential subunit of the Sec protein translocation channel SecYEG. Clamps together the 2 halves of SecY. May contact the channel plug during translocation.</text>
</comment>
<dbReference type="PANTHER" id="PTHR33910">
    <property type="entry name" value="PROTEIN TRANSLOCASE SUBUNIT SECE"/>
    <property type="match status" value="1"/>
</dbReference>
<protein>
    <recommendedName>
        <fullName evidence="9">Protein translocase subunit SecE</fullName>
    </recommendedName>
</protein>
<evidence type="ECO:0000313" key="11">
    <source>
        <dbReference type="Proteomes" id="UP000622653"/>
    </source>
</evidence>
<dbReference type="PANTHER" id="PTHR33910:SF1">
    <property type="entry name" value="PROTEIN TRANSLOCASE SUBUNIT SECE"/>
    <property type="match status" value="1"/>
</dbReference>
<dbReference type="Pfam" id="PF00584">
    <property type="entry name" value="SecE"/>
    <property type="match status" value="1"/>
</dbReference>
<dbReference type="GO" id="GO:0008320">
    <property type="term" value="F:protein transmembrane transporter activity"/>
    <property type="evidence" value="ECO:0007669"/>
    <property type="project" value="UniProtKB-UniRule"/>
</dbReference>
<dbReference type="RefSeq" id="WP_194562436.1">
    <property type="nucleotide sequence ID" value="NZ_JADKPV010000002.1"/>
</dbReference>
<evidence type="ECO:0000256" key="9">
    <source>
        <dbReference type="HAMAP-Rule" id="MF_00422"/>
    </source>
</evidence>
<dbReference type="NCBIfam" id="TIGR00964">
    <property type="entry name" value="secE_bact"/>
    <property type="match status" value="1"/>
</dbReference>
<comment type="similarity">
    <text evidence="9">Belongs to the SecE/SEC61-gamma family.</text>
</comment>
<keyword evidence="6 9" id="KW-1133">Transmembrane helix</keyword>
<feature type="transmembrane region" description="Helical" evidence="9">
    <location>
        <begin position="27"/>
        <end position="48"/>
    </location>
</feature>
<proteinExistence type="inferred from homology"/>
<dbReference type="Gene3D" id="1.20.5.1030">
    <property type="entry name" value="Preprotein translocase secy subunit"/>
    <property type="match status" value="1"/>
</dbReference>
<comment type="subcellular location">
    <subcellularLocation>
        <location evidence="9">Cell membrane</location>
        <topology evidence="9">Single-pass membrane protein</topology>
    </subcellularLocation>
    <subcellularLocation>
        <location evidence="1">Membrane</location>
    </subcellularLocation>
</comment>
<keyword evidence="8 9" id="KW-0472">Membrane</keyword>
<reference evidence="10" key="1">
    <citation type="submission" date="2020-11" db="EMBL/GenBank/DDBJ databases">
        <title>Multidrug resistant novel bacterium Savagea serpentis sp. nov., isolated from the scats of a vine snake (Ahaetulla nasuta).</title>
        <authorList>
            <person name="Venkata Ramana V."/>
            <person name="Vikas Patil S."/>
            <person name="Yogita Lugani V."/>
        </authorList>
    </citation>
    <scope>NUCLEOTIDE SEQUENCE</scope>
    <source>
        <strain evidence="10">SN6</strain>
    </source>
</reference>
<organism evidence="10 11">
    <name type="scientific">Savagea serpentis</name>
    <dbReference type="NCBI Taxonomy" id="2785297"/>
    <lineage>
        <taxon>Bacteria</taxon>
        <taxon>Bacillati</taxon>
        <taxon>Bacillota</taxon>
        <taxon>Bacilli</taxon>
        <taxon>Bacillales</taxon>
        <taxon>Caryophanaceae</taxon>
        <taxon>Savagea</taxon>
    </lineage>
</organism>
<evidence type="ECO:0000256" key="7">
    <source>
        <dbReference type="ARBA" id="ARBA00023010"/>
    </source>
</evidence>
<dbReference type="GO" id="GO:0065002">
    <property type="term" value="P:intracellular protein transmembrane transport"/>
    <property type="evidence" value="ECO:0007669"/>
    <property type="project" value="UniProtKB-UniRule"/>
</dbReference>
<evidence type="ECO:0000256" key="3">
    <source>
        <dbReference type="ARBA" id="ARBA00022475"/>
    </source>
</evidence>
<dbReference type="GO" id="GO:0005886">
    <property type="term" value="C:plasma membrane"/>
    <property type="evidence" value="ECO:0007669"/>
    <property type="project" value="UniProtKB-SubCell"/>
</dbReference>
<dbReference type="GO" id="GO:0006605">
    <property type="term" value="P:protein targeting"/>
    <property type="evidence" value="ECO:0007669"/>
    <property type="project" value="UniProtKB-UniRule"/>
</dbReference>
<dbReference type="InterPro" id="IPR005807">
    <property type="entry name" value="SecE_bac"/>
</dbReference>
<evidence type="ECO:0000256" key="8">
    <source>
        <dbReference type="ARBA" id="ARBA00023136"/>
    </source>
</evidence>
<keyword evidence="4 9" id="KW-0812">Transmembrane</keyword>
<name>A0A8J7KSV2_9BACL</name>
<evidence type="ECO:0000256" key="2">
    <source>
        <dbReference type="ARBA" id="ARBA00022448"/>
    </source>
</evidence>
<comment type="caution">
    <text evidence="10">The sequence shown here is derived from an EMBL/GenBank/DDBJ whole genome shotgun (WGS) entry which is preliminary data.</text>
</comment>
<keyword evidence="5 9" id="KW-0653">Protein transport</keyword>
<evidence type="ECO:0000313" key="10">
    <source>
        <dbReference type="EMBL" id="MBF4500949.1"/>
    </source>
</evidence>
<keyword evidence="7 9" id="KW-0811">Translocation</keyword>
<dbReference type="GO" id="GO:0009306">
    <property type="term" value="P:protein secretion"/>
    <property type="evidence" value="ECO:0007669"/>
    <property type="project" value="UniProtKB-UniRule"/>
</dbReference>
<evidence type="ECO:0000256" key="6">
    <source>
        <dbReference type="ARBA" id="ARBA00022989"/>
    </source>
</evidence>
<keyword evidence="2 9" id="KW-0813">Transport</keyword>
<dbReference type="InterPro" id="IPR038379">
    <property type="entry name" value="SecE_sf"/>
</dbReference>
<dbReference type="GO" id="GO:0043952">
    <property type="term" value="P:protein transport by the Sec complex"/>
    <property type="evidence" value="ECO:0007669"/>
    <property type="project" value="UniProtKB-UniRule"/>
</dbReference>
<dbReference type="Proteomes" id="UP000622653">
    <property type="component" value="Unassembled WGS sequence"/>
</dbReference>
<gene>
    <name evidence="9 10" type="primary">secE</name>
    <name evidence="10" type="ORF">IRY55_06170</name>
</gene>
<sequence>MSNNKEGFLRSVGTEMRKVSWPKRKELVRYTIVVITTVVFMALFFAAVDFGIKKLMDWYISL</sequence>
<dbReference type="AlphaFoldDB" id="A0A8J7KSV2"/>
<keyword evidence="11" id="KW-1185">Reference proteome</keyword>
<evidence type="ECO:0000256" key="5">
    <source>
        <dbReference type="ARBA" id="ARBA00022927"/>
    </source>
</evidence>
<keyword evidence="3 9" id="KW-1003">Cell membrane</keyword>
<comment type="subunit">
    <text evidence="9">Component of the Sec protein translocase complex. Heterotrimer consisting of SecY, SecE and SecG subunits. The heterotrimers can form oligomers, although 1 heterotrimer is thought to be able to translocate proteins. Interacts with the ribosome. Interacts with SecDF, and other proteins may be involved. Interacts with SecA.</text>
</comment>
<dbReference type="InterPro" id="IPR001901">
    <property type="entry name" value="Translocase_SecE/Sec61-g"/>
</dbReference>
<accession>A0A8J7KSV2</accession>
<evidence type="ECO:0000256" key="4">
    <source>
        <dbReference type="ARBA" id="ARBA00022692"/>
    </source>
</evidence>